<dbReference type="EMBL" id="LR586016">
    <property type="protein sequence ID" value="VIP01483.1"/>
    <property type="molecule type" value="Genomic_DNA"/>
</dbReference>
<keyword evidence="1" id="KW-1133">Transmembrane helix</keyword>
<feature type="transmembrane region" description="Helical" evidence="1">
    <location>
        <begin position="14"/>
        <end position="33"/>
    </location>
</feature>
<dbReference type="Proteomes" id="UP000464378">
    <property type="component" value="Chromosome"/>
</dbReference>
<dbReference type="KEGG" id="tim:GMBLW1_24770"/>
<proteinExistence type="predicted"/>
<keyword evidence="1" id="KW-0812">Transmembrane</keyword>
<protein>
    <submittedName>
        <fullName evidence="2">Uncharacterized protein</fullName>
    </submittedName>
</protein>
<keyword evidence="3" id="KW-1185">Reference proteome</keyword>
<organism evidence="2">
    <name type="scientific">Tuwongella immobilis</name>
    <dbReference type="NCBI Taxonomy" id="692036"/>
    <lineage>
        <taxon>Bacteria</taxon>
        <taxon>Pseudomonadati</taxon>
        <taxon>Planctomycetota</taxon>
        <taxon>Planctomycetia</taxon>
        <taxon>Gemmatales</taxon>
        <taxon>Gemmataceae</taxon>
        <taxon>Tuwongella</taxon>
    </lineage>
</organism>
<name>A0A6C2YK54_9BACT</name>
<sequence length="49" mass="5553">MTDSFMPRSNRRGYQFEIAIGVVILLIGGIWLVQEVNRVRVTASRMASL</sequence>
<accession>A0A6C2YK54</accession>
<dbReference type="RefSeq" id="WP_162656683.1">
    <property type="nucleotide sequence ID" value="NZ_LR593887.1"/>
</dbReference>
<reference evidence="2" key="1">
    <citation type="submission" date="2019-04" db="EMBL/GenBank/DDBJ databases">
        <authorList>
            <consortium name="Science for Life Laboratories"/>
        </authorList>
    </citation>
    <scope>NUCLEOTIDE SEQUENCE</scope>
    <source>
        <strain evidence="2">MBLW1</strain>
    </source>
</reference>
<dbReference type="EMBL" id="LR593887">
    <property type="protein sequence ID" value="VTR98541.1"/>
    <property type="molecule type" value="Genomic_DNA"/>
</dbReference>
<dbReference type="InParanoid" id="A0A6C2YK54"/>
<evidence type="ECO:0000313" key="2">
    <source>
        <dbReference type="EMBL" id="VIP01483.1"/>
    </source>
</evidence>
<evidence type="ECO:0000256" key="1">
    <source>
        <dbReference type="SAM" id="Phobius"/>
    </source>
</evidence>
<gene>
    <name evidence="2" type="ORF">GMBLW1_24770</name>
</gene>
<keyword evidence="1" id="KW-0472">Membrane</keyword>
<dbReference type="AlphaFoldDB" id="A0A6C2YK54"/>
<evidence type="ECO:0000313" key="3">
    <source>
        <dbReference type="Proteomes" id="UP000464378"/>
    </source>
</evidence>